<evidence type="ECO:0000313" key="8">
    <source>
        <dbReference type="Proteomes" id="UP000799439"/>
    </source>
</evidence>
<sequence length="219" mass="24900">MRSSLVVATVQSTALACASNIVAQAIDHRLNGLKHETFTIAAGDLFRFVLFTAVLVPPNFFWQAWLERHFPAWPVRCKVEREKQLEEGKGTEVLGKDGLAQEAVYEEGDFDWGNTLKKWVLDCFTVGALLNTLAFLVIMGVLKGNDVWEIAFRIRNDTVTIVTTGYKLWPLASIFGFIFVPWDKRIVFLNFVGFIWGIYMSSVAARECLTCDRYDDYKI</sequence>
<evidence type="ECO:0000256" key="4">
    <source>
        <dbReference type="ARBA" id="ARBA00022989"/>
    </source>
</evidence>
<evidence type="ECO:0000256" key="6">
    <source>
        <dbReference type="RuleBase" id="RU363053"/>
    </source>
</evidence>
<feature type="transmembrane region" description="Helical" evidence="6">
    <location>
        <begin position="187"/>
        <end position="205"/>
    </location>
</feature>
<keyword evidence="5 6" id="KW-0472">Membrane</keyword>
<comment type="caution">
    <text evidence="7">The sequence shown here is derived from an EMBL/GenBank/DDBJ whole genome shotgun (WGS) entry which is preliminary data.</text>
</comment>
<dbReference type="AlphaFoldDB" id="A0A9P4J276"/>
<dbReference type="PROSITE" id="PS51257">
    <property type="entry name" value="PROKAR_LIPOPROTEIN"/>
    <property type="match status" value="1"/>
</dbReference>
<keyword evidence="3 6" id="KW-0812">Transmembrane</keyword>
<dbReference type="Pfam" id="PF04117">
    <property type="entry name" value="Mpv17_PMP22"/>
    <property type="match status" value="1"/>
</dbReference>
<keyword evidence="4 6" id="KW-1133">Transmembrane helix</keyword>
<dbReference type="OrthoDB" id="10267969at2759"/>
<dbReference type="GO" id="GO:0005778">
    <property type="term" value="C:peroxisomal membrane"/>
    <property type="evidence" value="ECO:0007669"/>
    <property type="project" value="TreeGrafter"/>
</dbReference>
<accession>A0A9P4J276</accession>
<evidence type="ECO:0000313" key="7">
    <source>
        <dbReference type="EMBL" id="KAF2152750.1"/>
    </source>
</evidence>
<dbReference type="PANTHER" id="PTHR11266">
    <property type="entry name" value="PEROXISOMAL MEMBRANE PROTEIN 2, PXMP2 MPV17"/>
    <property type="match status" value="1"/>
</dbReference>
<protein>
    <submittedName>
        <fullName evidence="7">Uncharacterized protein</fullName>
    </submittedName>
</protein>
<reference evidence="7" key="1">
    <citation type="journal article" date="2020" name="Stud. Mycol.">
        <title>101 Dothideomycetes genomes: a test case for predicting lifestyles and emergence of pathogens.</title>
        <authorList>
            <person name="Haridas S."/>
            <person name="Albert R."/>
            <person name="Binder M."/>
            <person name="Bloem J."/>
            <person name="Labutti K."/>
            <person name="Salamov A."/>
            <person name="Andreopoulos B."/>
            <person name="Baker S."/>
            <person name="Barry K."/>
            <person name="Bills G."/>
            <person name="Bluhm B."/>
            <person name="Cannon C."/>
            <person name="Castanera R."/>
            <person name="Culley D."/>
            <person name="Daum C."/>
            <person name="Ezra D."/>
            <person name="Gonzalez J."/>
            <person name="Henrissat B."/>
            <person name="Kuo A."/>
            <person name="Liang C."/>
            <person name="Lipzen A."/>
            <person name="Lutzoni F."/>
            <person name="Magnuson J."/>
            <person name="Mondo S."/>
            <person name="Nolan M."/>
            <person name="Ohm R."/>
            <person name="Pangilinan J."/>
            <person name="Park H.-J."/>
            <person name="Ramirez L."/>
            <person name="Alfaro M."/>
            <person name="Sun H."/>
            <person name="Tritt A."/>
            <person name="Yoshinaga Y."/>
            <person name="Zwiers L.-H."/>
            <person name="Turgeon B."/>
            <person name="Goodwin S."/>
            <person name="Spatafora J."/>
            <person name="Crous P."/>
            <person name="Grigoriev I."/>
        </authorList>
    </citation>
    <scope>NUCLEOTIDE SEQUENCE</scope>
    <source>
        <strain evidence="7">CBS 260.36</strain>
    </source>
</reference>
<feature type="transmembrane region" description="Helical" evidence="6">
    <location>
        <begin position="159"/>
        <end position="180"/>
    </location>
</feature>
<keyword evidence="8" id="KW-1185">Reference proteome</keyword>
<comment type="subcellular location">
    <subcellularLocation>
        <location evidence="1">Membrane</location>
        <topology evidence="1">Multi-pass membrane protein</topology>
    </subcellularLocation>
</comment>
<gene>
    <name evidence="7" type="ORF">K461DRAFT_278997</name>
</gene>
<evidence type="ECO:0000256" key="5">
    <source>
        <dbReference type="ARBA" id="ARBA00023136"/>
    </source>
</evidence>
<dbReference type="PANTHER" id="PTHR11266:SF80">
    <property type="entry name" value="PEROXISOMAL MEMBRANE PROTEIN 2"/>
    <property type="match status" value="1"/>
</dbReference>
<comment type="similarity">
    <text evidence="2 6">Belongs to the peroxisomal membrane protein PXMP2/4 family.</text>
</comment>
<proteinExistence type="inferred from homology"/>
<evidence type="ECO:0000256" key="1">
    <source>
        <dbReference type="ARBA" id="ARBA00004141"/>
    </source>
</evidence>
<dbReference type="InterPro" id="IPR007248">
    <property type="entry name" value="Mpv17_PMP22"/>
</dbReference>
<name>A0A9P4J276_9PEZI</name>
<evidence type="ECO:0000256" key="3">
    <source>
        <dbReference type="ARBA" id="ARBA00022692"/>
    </source>
</evidence>
<evidence type="ECO:0000256" key="2">
    <source>
        <dbReference type="ARBA" id="ARBA00006824"/>
    </source>
</evidence>
<dbReference type="Proteomes" id="UP000799439">
    <property type="component" value="Unassembled WGS sequence"/>
</dbReference>
<organism evidence="7 8">
    <name type="scientific">Myriangium duriaei CBS 260.36</name>
    <dbReference type="NCBI Taxonomy" id="1168546"/>
    <lineage>
        <taxon>Eukaryota</taxon>
        <taxon>Fungi</taxon>
        <taxon>Dikarya</taxon>
        <taxon>Ascomycota</taxon>
        <taxon>Pezizomycotina</taxon>
        <taxon>Dothideomycetes</taxon>
        <taxon>Dothideomycetidae</taxon>
        <taxon>Myriangiales</taxon>
        <taxon>Myriangiaceae</taxon>
        <taxon>Myriangium</taxon>
    </lineage>
</organism>
<feature type="transmembrane region" description="Helical" evidence="6">
    <location>
        <begin position="119"/>
        <end position="139"/>
    </location>
</feature>
<dbReference type="EMBL" id="ML996086">
    <property type="protein sequence ID" value="KAF2152750.1"/>
    <property type="molecule type" value="Genomic_DNA"/>
</dbReference>